<protein>
    <submittedName>
        <fullName evidence="1">Uncharacterized protein</fullName>
    </submittedName>
</protein>
<dbReference type="EMBL" id="CM045874">
    <property type="protein sequence ID" value="KAI7944854.1"/>
    <property type="molecule type" value="Genomic_DNA"/>
</dbReference>
<organism evidence="1 2">
    <name type="scientific">Puccinia striiformis f. sp. tritici</name>
    <dbReference type="NCBI Taxonomy" id="168172"/>
    <lineage>
        <taxon>Eukaryota</taxon>
        <taxon>Fungi</taxon>
        <taxon>Dikarya</taxon>
        <taxon>Basidiomycota</taxon>
        <taxon>Pucciniomycotina</taxon>
        <taxon>Pucciniomycetes</taxon>
        <taxon>Pucciniales</taxon>
        <taxon>Pucciniaceae</taxon>
        <taxon>Puccinia</taxon>
    </lineage>
</organism>
<evidence type="ECO:0000313" key="1">
    <source>
        <dbReference type="EMBL" id="KAI7944854.1"/>
    </source>
</evidence>
<reference evidence="2" key="2">
    <citation type="journal article" date="2018" name="Mol. Plant Microbe Interact.">
        <title>Genome sequence resources for the wheat stripe rust pathogen (Puccinia striiformis f. sp. tritici) and the barley stripe rust pathogen (Puccinia striiformis f. sp. hordei).</title>
        <authorList>
            <person name="Xia C."/>
            <person name="Wang M."/>
            <person name="Yin C."/>
            <person name="Cornejo O.E."/>
            <person name="Hulbert S.H."/>
            <person name="Chen X."/>
        </authorList>
    </citation>
    <scope>NUCLEOTIDE SEQUENCE [LARGE SCALE GENOMIC DNA]</scope>
    <source>
        <strain evidence="2">93-210</strain>
    </source>
</reference>
<sequence>MTRGAIVRSYKDNNPHVDPISPTSIPARPKLQVVHYDANLEATDFISHLHWRDNINMWRVAPLPALHKAHDKCQASRWILVLRLQLRRARDVTRMIPHNNMFVFFAFWDWVTGMRQRRDESCTKFNLS</sequence>
<keyword evidence="2" id="KW-1185">Reference proteome</keyword>
<dbReference type="Proteomes" id="UP001060170">
    <property type="component" value="Chromosome 10"/>
</dbReference>
<accession>A0ACC0E6X6</accession>
<proteinExistence type="predicted"/>
<reference evidence="1 2" key="3">
    <citation type="journal article" date="2022" name="Microbiol. Spectr.">
        <title>Folding features and dynamics of 3D genome architecture in plant fungal pathogens.</title>
        <authorList>
            <person name="Xia C."/>
        </authorList>
    </citation>
    <scope>NUCLEOTIDE SEQUENCE [LARGE SCALE GENOMIC DNA]</scope>
    <source>
        <strain evidence="1 2">93-210</strain>
    </source>
</reference>
<comment type="caution">
    <text evidence="1">The sequence shown here is derived from an EMBL/GenBank/DDBJ whole genome shotgun (WGS) entry which is preliminary data.</text>
</comment>
<reference evidence="2" key="1">
    <citation type="journal article" date="2018" name="BMC Genomics">
        <title>Genomic insights into host adaptation between the wheat stripe rust pathogen (Puccinia striiformis f. sp. tritici) and the barley stripe rust pathogen (Puccinia striiformis f. sp. hordei).</title>
        <authorList>
            <person name="Xia C."/>
            <person name="Wang M."/>
            <person name="Yin C."/>
            <person name="Cornejo O.E."/>
            <person name="Hulbert S.H."/>
            <person name="Chen X."/>
        </authorList>
    </citation>
    <scope>NUCLEOTIDE SEQUENCE [LARGE SCALE GENOMIC DNA]</scope>
    <source>
        <strain evidence="2">93-210</strain>
    </source>
</reference>
<gene>
    <name evidence="1" type="ORF">MJO28_010549</name>
</gene>
<name>A0ACC0E6X6_9BASI</name>
<evidence type="ECO:0000313" key="2">
    <source>
        <dbReference type="Proteomes" id="UP001060170"/>
    </source>
</evidence>